<dbReference type="AlphaFoldDB" id="A0A1G2PNV4"/>
<evidence type="ECO:0000313" key="1">
    <source>
        <dbReference type="EMBL" id="OHA49997.1"/>
    </source>
</evidence>
<evidence type="ECO:0000313" key="2">
    <source>
        <dbReference type="Proteomes" id="UP000178690"/>
    </source>
</evidence>
<dbReference type="EMBL" id="MHST01000002">
    <property type="protein sequence ID" value="OHA49997.1"/>
    <property type="molecule type" value="Genomic_DNA"/>
</dbReference>
<name>A0A1G2PNV4_TERXR</name>
<organism evidence="1 2">
    <name type="scientific">Terrybacteria sp. (strain RIFCSPHIGHO2_01_FULL_58_15)</name>
    <dbReference type="NCBI Taxonomy" id="1802363"/>
    <lineage>
        <taxon>Bacteria</taxon>
        <taxon>Candidatus Terryibacteriota</taxon>
    </lineage>
</organism>
<sequence>MLKRRLFVVTGDIAGYGSVSYKTQAYRPAQAILQAREHFRKELGRRTLWLENATAQPLPV</sequence>
<proteinExistence type="predicted"/>
<protein>
    <submittedName>
        <fullName evidence="1">Uncharacterized protein</fullName>
    </submittedName>
</protein>
<comment type="caution">
    <text evidence="1">The sequence shown here is derived from an EMBL/GenBank/DDBJ whole genome shotgun (WGS) entry which is preliminary data.</text>
</comment>
<accession>A0A1G2PNV4</accession>
<gene>
    <name evidence="1" type="ORF">A2682_01880</name>
</gene>
<dbReference type="Proteomes" id="UP000178690">
    <property type="component" value="Unassembled WGS sequence"/>
</dbReference>
<reference evidence="1 2" key="1">
    <citation type="journal article" date="2016" name="Nat. Commun.">
        <title>Thousands of microbial genomes shed light on interconnected biogeochemical processes in an aquifer system.</title>
        <authorList>
            <person name="Anantharaman K."/>
            <person name="Brown C.T."/>
            <person name="Hug L.A."/>
            <person name="Sharon I."/>
            <person name="Castelle C.J."/>
            <person name="Probst A.J."/>
            <person name="Thomas B.C."/>
            <person name="Singh A."/>
            <person name="Wilkins M.J."/>
            <person name="Karaoz U."/>
            <person name="Brodie E.L."/>
            <person name="Williams K.H."/>
            <person name="Hubbard S.S."/>
            <person name="Banfield J.F."/>
        </authorList>
    </citation>
    <scope>NUCLEOTIDE SEQUENCE [LARGE SCALE GENOMIC DNA]</scope>
    <source>
        <strain evidence="2">RIFCSPHIGHO2_01_FULL_58_15</strain>
    </source>
</reference>